<reference evidence="3 4" key="1">
    <citation type="journal article" date="2013" name="BMC Genomics">
        <title>Genomics-driven discovery of the pneumocandin biosynthetic gene cluster in the fungus Glarea lozoyensis.</title>
        <authorList>
            <person name="Chen L."/>
            <person name="Yue Q."/>
            <person name="Zhang X."/>
            <person name="Xiang M."/>
            <person name="Wang C."/>
            <person name="Li S."/>
            <person name="Che Y."/>
            <person name="Ortiz-Lopez F.J."/>
            <person name="Bills G.F."/>
            <person name="Liu X."/>
            <person name="An Z."/>
        </authorList>
    </citation>
    <scope>NUCLEOTIDE SEQUENCE [LARGE SCALE GENOMIC DNA]</scope>
    <source>
        <strain evidence="4">ATCC 20868 / MF5171</strain>
    </source>
</reference>
<dbReference type="AlphaFoldDB" id="S3DII9"/>
<feature type="compositionally biased region" description="Basic and acidic residues" evidence="2">
    <location>
        <begin position="711"/>
        <end position="736"/>
    </location>
</feature>
<dbReference type="PANTHER" id="PTHR38701">
    <property type="entry name" value="CHROMOSOME 8, WHOLE GENOME SHOTGUN SEQUENCE"/>
    <property type="match status" value="1"/>
</dbReference>
<feature type="compositionally biased region" description="Acidic residues" evidence="2">
    <location>
        <begin position="573"/>
        <end position="584"/>
    </location>
</feature>
<feature type="compositionally biased region" description="Low complexity" evidence="2">
    <location>
        <begin position="407"/>
        <end position="440"/>
    </location>
</feature>
<evidence type="ECO:0000256" key="2">
    <source>
        <dbReference type="SAM" id="MobiDB-lite"/>
    </source>
</evidence>
<name>S3DII9_GLAL2</name>
<keyword evidence="1" id="KW-0175">Coiled coil</keyword>
<keyword evidence="4" id="KW-1185">Reference proteome</keyword>
<accession>S3DII9</accession>
<feature type="region of interest" description="Disordered" evidence="2">
    <location>
        <begin position="558"/>
        <end position="599"/>
    </location>
</feature>
<proteinExistence type="predicted"/>
<dbReference type="Proteomes" id="UP000016922">
    <property type="component" value="Unassembled WGS sequence"/>
</dbReference>
<dbReference type="EMBL" id="KE145360">
    <property type="protein sequence ID" value="EPE31826.1"/>
    <property type="molecule type" value="Genomic_DNA"/>
</dbReference>
<feature type="compositionally biased region" description="Polar residues" evidence="2">
    <location>
        <begin position="226"/>
        <end position="235"/>
    </location>
</feature>
<feature type="compositionally biased region" description="Polar residues" evidence="2">
    <location>
        <begin position="156"/>
        <end position="170"/>
    </location>
</feature>
<organism evidence="3 4">
    <name type="scientific">Glarea lozoyensis (strain ATCC 20868 / MF5171)</name>
    <dbReference type="NCBI Taxonomy" id="1116229"/>
    <lineage>
        <taxon>Eukaryota</taxon>
        <taxon>Fungi</taxon>
        <taxon>Dikarya</taxon>
        <taxon>Ascomycota</taxon>
        <taxon>Pezizomycotina</taxon>
        <taxon>Leotiomycetes</taxon>
        <taxon>Helotiales</taxon>
        <taxon>Helotiaceae</taxon>
        <taxon>Glarea</taxon>
    </lineage>
</organism>
<feature type="compositionally biased region" description="Low complexity" evidence="2">
    <location>
        <begin position="560"/>
        <end position="572"/>
    </location>
</feature>
<feature type="coiled-coil region" evidence="1">
    <location>
        <begin position="489"/>
        <end position="539"/>
    </location>
</feature>
<dbReference type="KEGG" id="glz:GLAREA_11908"/>
<feature type="compositionally biased region" description="Low complexity" evidence="2">
    <location>
        <begin position="180"/>
        <end position="192"/>
    </location>
</feature>
<feature type="compositionally biased region" description="Polar residues" evidence="2">
    <location>
        <begin position="349"/>
        <end position="385"/>
    </location>
</feature>
<evidence type="ECO:0000313" key="4">
    <source>
        <dbReference type="Proteomes" id="UP000016922"/>
    </source>
</evidence>
<dbReference type="PANTHER" id="PTHR38701:SF1">
    <property type="entry name" value="UP-REGULATED DURING SEPTATION PROTEIN 1 DOMAIN-CONTAINING PROTEIN"/>
    <property type="match status" value="1"/>
</dbReference>
<feature type="region of interest" description="Disordered" evidence="2">
    <location>
        <begin position="283"/>
        <end position="316"/>
    </location>
</feature>
<feature type="region of interest" description="Disordered" evidence="2">
    <location>
        <begin position="349"/>
        <end position="443"/>
    </location>
</feature>
<dbReference type="eggNOG" id="ENOG502SDCC">
    <property type="taxonomic scope" value="Eukaryota"/>
</dbReference>
<evidence type="ECO:0000313" key="3">
    <source>
        <dbReference type="EMBL" id="EPE31826.1"/>
    </source>
</evidence>
<feature type="region of interest" description="Disordered" evidence="2">
    <location>
        <begin position="1"/>
        <end position="246"/>
    </location>
</feature>
<gene>
    <name evidence="3" type="ORF">GLAREA_11908</name>
</gene>
<feature type="compositionally biased region" description="Polar residues" evidence="2">
    <location>
        <begin position="129"/>
        <end position="149"/>
    </location>
</feature>
<dbReference type="OrthoDB" id="2555519at2759"/>
<feature type="compositionally biased region" description="Polar residues" evidence="2">
    <location>
        <begin position="82"/>
        <end position="113"/>
    </location>
</feature>
<feature type="compositionally biased region" description="Low complexity" evidence="2">
    <location>
        <begin position="293"/>
        <end position="302"/>
    </location>
</feature>
<evidence type="ECO:0000256" key="1">
    <source>
        <dbReference type="SAM" id="Coils"/>
    </source>
</evidence>
<sequence length="736" mass="78470">MRAAIGGVLSTRASRIQPEKENNTTNNSSKESTARNNPKISANGNTPAINARPTRPSYRPPLQSRDHNATMRGSQKGGTPLTAKSGNANMPSYEKPTNSSRPLMPTLSASAKGSSRPPLTPRVAGSGPTVASTPISRQGPRTKNSTPSASKEDISTPVSAFLNNNITPRSGSRKIRVDSTNTTPTGTPNGTPLHATSNDSFRGGQDATPTPGLGISALDRDLNKRPTVSFSTGSSEVGGYARSPGANGPADSKFFFASDAKTTQPPTRPPLPSKSSSTFFYANGESIPPPPSSGASAVGSSLGEEKNQPKFFHANGTPDLQLSPSPHFAPPRASSVVSSSSRMTLTRAATASPIITSPSQRPMSPSKLSQQPTVAPLRNTPSIQSAILPRPPVSGRGSSASNITLARRSSIESTSRVSSHGRSISMGSSTSPPSRKVSSPVELMPPSTPLNLITTGLVSSPEQTPDPPSSIDEVASDHLVSPMKAGQSIEHLNELAANARRERKVLDLEITNSSLAAINRTLEREMRKQTAELRRYRRLSRSGRLSIASSSLRTSTGTFSLLDGGLDGQDLSDMSEEEEEEEGFSSETSDSMDDGSLSPAAMAESDLRHRQKDEKRLQLDLSKHQQLLVDSQQMNQSLKRCLGWTEALISEGKKALEYKVRVDIELGGRVLVPEELESPEEEEDNEGMSDIGARMLREARQKAAVNASAWEARDDRDSGIEVDGSHRERLAEAFNS</sequence>
<dbReference type="OMA" id="EYSVHVN"/>
<dbReference type="HOGENOM" id="CLU_012103_0_1_1"/>
<dbReference type="RefSeq" id="XP_008080881.1">
    <property type="nucleotide sequence ID" value="XM_008082690.1"/>
</dbReference>
<feature type="compositionally biased region" description="Polar residues" evidence="2">
    <location>
        <begin position="34"/>
        <end position="48"/>
    </location>
</feature>
<feature type="region of interest" description="Disordered" evidence="2">
    <location>
        <begin position="705"/>
        <end position="736"/>
    </location>
</feature>
<dbReference type="GeneID" id="19470949"/>
<protein>
    <submittedName>
        <fullName evidence="3">Uncharacterized protein</fullName>
    </submittedName>
</protein>